<dbReference type="OrthoDB" id="4402051at2759"/>
<dbReference type="Proteomes" id="UP000234585">
    <property type="component" value="Unassembled WGS sequence"/>
</dbReference>
<dbReference type="InterPro" id="IPR032675">
    <property type="entry name" value="LRR_dom_sf"/>
</dbReference>
<keyword evidence="2" id="KW-1185">Reference proteome</keyword>
<dbReference type="SUPFAM" id="SSF52047">
    <property type="entry name" value="RNI-like"/>
    <property type="match status" value="1"/>
</dbReference>
<dbReference type="AlphaFoldDB" id="A0A2I2F664"/>
<evidence type="ECO:0000313" key="2">
    <source>
        <dbReference type="Proteomes" id="UP000234585"/>
    </source>
</evidence>
<proteinExistence type="predicted"/>
<name>A0A2I2F664_ASPCN</name>
<reference evidence="1 2" key="1">
    <citation type="submission" date="2017-12" db="EMBL/GenBank/DDBJ databases">
        <authorList>
            <consortium name="DOE Joint Genome Institute"/>
            <person name="Haridas S."/>
            <person name="Kjaerbolling I."/>
            <person name="Vesth T.C."/>
            <person name="Frisvad J.C."/>
            <person name="Nybo J.L."/>
            <person name="Theobald S."/>
            <person name="Kuo A."/>
            <person name="Bowyer P."/>
            <person name="Matsuda Y."/>
            <person name="Mondo S."/>
            <person name="Lyhne E.K."/>
            <person name="Kogle M.E."/>
            <person name="Clum A."/>
            <person name="Lipzen A."/>
            <person name="Salamov A."/>
            <person name="Ngan C.Y."/>
            <person name="Daum C."/>
            <person name="Chiniquy J."/>
            <person name="Barry K."/>
            <person name="LaButti K."/>
            <person name="Simmons B.A."/>
            <person name="Magnuson J.K."/>
            <person name="Mortensen U.H."/>
            <person name="Larsen T.O."/>
            <person name="Grigoriev I.V."/>
            <person name="Baker S.E."/>
            <person name="Andersen M.R."/>
            <person name="Nordberg H.P."/>
            <person name="Cantor M.N."/>
            <person name="Hua S.X."/>
        </authorList>
    </citation>
    <scope>NUCLEOTIDE SEQUENCE [LARGE SCALE GENOMIC DNA]</scope>
    <source>
        <strain evidence="1 2">CBS 102.13</strain>
    </source>
</reference>
<dbReference type="GeneID" id="36520564"/>
<dbReference type="Gene3D" id="3.80.10.10">
    <property type="entry name" value="Ribonuclease Inhibitor"/>
    <property type="match status" value="1"/>
</dbReference>
<sequence>MTVREFLVDFIPPGIGGANELDFRRLNVPDLRGLEFITTWANLEVLLLNFTMSNSEMIEWIDPMVRHATGLRELTIQFDSGLASGDMFKRLSSIETPSQLQKISLKGISRSANVDGAILGKLLRRHRDSLRVLSIRSFTLDIPGWKPILGMLSEFPLLENISFNNLREGRSLIQFPVASEVPEFDGATQFTFCSRRQKDRTVNHIVSCWGPKTKAIIQQLAESMELPR</sequence>
<gene>
    <name evidence="1" type="ORF">BDW47DRAFT_109183</name>
</gene>
<organism evidence="1 2">
    <name type="scientific">Aspergillus candidus</name>
    <dbReference type="NCBI Taxonomy" id="41067"/>
    <lineage>
        <taxon>Eukaryota</taxon>
        <taxon>Fungi</taxon>
        <taxon>Dikarya</taxon>
        <taxon>Ascomycota</taxon>
        <taxon>Pezizomycotina</taxon>
        <taxon>Eurotiomycetes</taxon>
        <taxon>Eurotiomycetidae</taxon>
        <taxon>Eurotiales</taxon>
        <taxon>Aspergillaceae</taxon>
        <taxon>Aspergillus</taxon>
        <taxon>Aspergillus subgen. Circumdati</taxon>
    </lineage>
</organism>
<dbReference type="RefSeq" id="XP_024670154.1">
    <property type="nucleotide sequence ID" value="XM_024813404.1"/>
</dbReference>
<protein>
    <submittedName>
        <fullName evidence="1">Uncharacterized protein</fullName>
    </submittedName>
</protein>
<dbReference type="EMBL" id="KZ559154">
    <property type="protein sequence ID" value="PLB36142.1"/>
    <property type="molecule type" value="Genomic_DNA"/>
</dbReference>
<accession>A0A2I2F664</accession>
<evidence type="ECO:0000313" key="1">
    <source>
        <dbReference type="EMBL" id="PLB36142.1"/>
    </source>
</evidence>